<evidence type="ECO:0000313" key="3">
    <source>
        <dbReference type="EMBL" id="QGT78049.1"/>
    </source>
</evidence>
<gene>
    <name evidence="3" type="ORF">GM160_03595</name>
</gene>
<keyword evidence="4" id="KW-1185">Reference proteome</keyword>
<sequence length="865" mass="97283">MTTAERSSRTPSNAWESQASSPEWLQTQQGDWILPSLNARHFGSIQVADQERGASISKSHAQTVLKEHFGDRLHQEDQLYVVIGSDSGQLLRYIREHAPLPRGSRWLVIEPEDVLRTLRQNPSINALCDDFVQLVGFDEWQERATLLQLAAYFRIDGVRLERSLAALDGTDQQYIELTTHLDAHLTAERFRKTAELNLAPFIAPNILSAPNFHGGIDRFENLFPGRSTVIIAGGPSLDDQIGWLLEHRDALFIIAVSRVSGRLQDVGITPDIVVTVDPFPISLTVSRQMFDFPEQTVLIASSHPYPRITNRWPHSLFCTGPLVPWPDEAVNDRNALSSAGPTVTHMAAQLAVHMGFKEVIFCGLDLCHTPDGRTHASGSGEAAAGPIMDFSAIPVVTNNGDSAWTTPDYFAGIQAMTDIAQHHDTVRFVNPSAKAAAIGGIEHVALKHIVVPTISFDRTPLDRIRHDADRETRRKHLNALAESLETIEGDLHKVANLAQLGLESNQAYFNLTHPTRQKRHKRRMQAIDRLFEGRFRRAARLAQQAAKRAIMRTALPHDFFALDRRQAENLASQYYDAIREQARRLTGTLELARERVATRLLELDDDAAAEKIAIRYTEYDEPERVHWLEVNRAPVISSSIQQARLNYATFKNGLLERDQERYRRQRSPRSSLRQIERLFSSKKKEALAQLADSLVRHHQVEIAQPYAHYANGLKNELENDLVMAAEEHTKVIQLADMRHDIALLEHALLRLTDINLEAREPAASLTALQAAARINPSHWRLVARLALLENDAETGITALTRHLEQFPGDVERIKQMVRLFVALEIPDGIPFCEQYLPYCAPAARLELEAFLKDARNALESPGESS</sequence>
<evidence type="ECO:0000313" key="4">
    <source>
        <dbReference type="Proteomes" id="UP000427716"/>
    </source>
</evidence>
<dbReference type="PANTHER" id="PTHR41786:SF1">
    <property type="entry name" value="6-HYDROXYMETHYLPTERIN DIPHOSPHOKINASE MPTE-LIKE DOMAIN-CONTAINING PROTEIN"/>
    <property type="match status" value="1"/>
</dbReference>
<organism evidence="3 4">
    <name type="scientific">Guyparkeria halophila</name>
    <dbReference type="NCBI Taxonomy" id="47960"/>
    <lineage>
        <taxon>Bacteria</taxon>
        <taxon>Pseudomonadati</taxon>
        <taxon>Pseudomonadota</taxon>
        <taxon>Gammaproteobacteria</taxon>
        <taxon>Chromatiales</taxon>
        <taxon>Thioalkalibacteraceae</taxon>
        <taxon>Guyparkeria</taxon>
    </lineage>
</organism>
<dbReference type="Proteomes" id="UP000427716">
    <property type="component" value="Chromosome"/>
</dbReference>
<dbReference type="InterPro" id="IPR002826">
    <property type="entry name" value="MptE-like"/>
</dbReference>
<reference evidence="3 4" key="1">
    <citation type="submission" date="2019-11" db="EMBL/GenBank/DDBJ databases">
        <authorList>
            <person name="Zhang J."/>
            <person name="Sun C."/>
        </authorList>
    </citation>
    <scope>NUCLEOTIDE SEQUENCE [LARGE SCALE GENOMIC DNA]</scope>
    <source>
        <strain evidence="4">sp2</strain>
    </source>
</reference>
<name>A0A6I6CVF7_9GAMM</name>
<dbReference type="PANTHER" id="PTHR41786">
    <property type="entry name" value="MOTILITY ACCESSORY FACTOR MAF"/>
    <property type="match status" value="1"/>
</dbReference>
<dbReference type="AlphaFoldDB" id="A0A6I6CVF7"/>
<feature type="region of interest" description="Disordered" evidence="1">
    <location>
        <begin position="1"/>
        <end position="21"/>
    </location>
</feature>
<dbReference type="RefSeq" id="WP_156573258.1">
    <property type="nucleotide sequence ID" value="NZ_CP046415.1"/>
</dbReference>
<evidence type="ECO:0000256" key="1">
    <source>
        <dbReference type="SAM" id="MobiDB-lite"/>
    </source>
</evidence>
<feature type="domain" description="6-hydroxymethylpterin diphosphokinase MptE-like" evidence="2">
    <location>
        <begin position="215"/>
        <end position="369"/>
    </location>
</feature>
<dbReference type="Pfam" id="PF01973">
    <property type="entry name" value="MptE-like"/>
    <property type="match status" value="1"/>
</dbReference>
<evidence type="ECO:0000259" key="2">
    <source>
        <dbReference type="Pfam" id="PF01973"/>
    </source>
</evidence>
<protein>
    <submittedName>
        <fullName evidence="3">DUF115 domain-containing protein</fullName>
    </submittedName>
</protein>
<accession>A0A6I6CVF7</accession>
<dbReference type="EMBL" id="CP046415">
    <property type="protein sequence ID" value="QGT78049.1"/>
    <property type="molecule type" value="Genomic_DNA"/>
</dbReference>
<proteinExistence type="predicted"/>
<dbReference type="KEGG" id="ghl:GM160_03595"/>